<dbReference type="EMBL" id="JALIEB010000007">
    <property type="protein sequence ID" value="MCV3272128.1"/>
    <property type="molecule type" value="Genomic_DNA"/>
</dbReference>
<proteinExistence type="predicted"/>
<dbReference type="RefSeq" id="WP_263844456.1">
    <property type="nucleotide sequence ID" value="NZ_JALIEB010000007.1"/>
</dbReference>
<keyword evidence="1" id="KW-1133">Transmembrane helix</keyword>
<sequence>MKLLHALVAGLLLLAPLSVQAATILVYEADGEGVVTDGATTGFFGDFFDLDADDIDIAASADTTTGDLDASLLVSTLSGATLLESTTVVSSSLTINDPNDDGSPSEDFFTIVFGNLSGDDTGLFGDVATVVFSFFEETEQDGLYAPVNAQVFSDLTPIPAPASLPLLAAGLGGLLALRRHKMR</sequence>
<comment type="caution">
    <text evidence="3">The sequence shown here is derived from an EMBL/GenBank/DDBJ whole genome shotgun (WGS) entry which is preliminary data.</text>
</comment>
<accession>A0ABT3BEZ7</accession>
<feature type="signal peptide" evidence="2">
    <location>
        <begin position="1"/>
        <end position="21"/>
    </location>
</feature>
<keyword evidence="4" id="KW-1185">Reference proteome</keyword>
<keyword evidence="1" id="KW-0472">Membrane</keyword>
<dbReference type="InterPro" id="IPR013424">
    <property type="entry name" value="Ice-binding_C"/>
</dbReference>
<organism evidence="3 4">
    <name type="scientific">Roseobacter sinensis</name>
    <dbReference type="NCBI Taxonomy" id="2931391"/>
    <lineage>
        <taxon>Bacteria</taxon>
        <taxon>Pseudomonadati</taxon>
        <taxon>Pseudomonadota</taxon>
        <taxon>Alphaproteobacteria</taxon>
        <taxon>Rhodobacterales</taxon>
        <taxon>Roseobacteraceae</taxon>
        <taxon>Roseobacter</taxon>
    </lineage>
</organism>
<feature type="chain" id="PRO_5047451208" evidence="2">
    <location>
        <begin position="22"/>
        <end position="183"/>
    </location>
</feature>
<evidence type="ECO:0000256" key="2">
    <source>
        <dbReference type="SAM" id="SignalP"/>
    </source>
</evidence>
<protein>
    <submittedName>
        <fullName evidence="3">PEP-CTERM sorting domain-containing protein</fullName>
    </submittedName>
</protein>
<keyword evidence="2" id="KW-0732">Signal</keyword>
<evidence type="ECO:0000313" key="3">
    <source>
        <dbReference type="EMBL" id="MCV3272128.1"/>
    </source>
</evidence>
<dbReference type="Proteomes" id="UP001208690">
    <property type="component" value="Unassembled WGS sequence"/>
</dbReference>
<evidence type="ECO:0000256" key="1">
    <source>
        <dbReference type="SAM" id="Phobius"/>
    </source>
</evidence>
<feature type="transmembrane region" description="Helical" evidence="1">
    <location>
        <begin position="158"/>
        <end position="177"/>
    </location>
</feature>
<gene>
    <name evidence="3" type="ORF">MUB52_11890</name>
</gene>
<evidence type="ECO:0000313" key="4">
    <source>
        <dbReference type="Proteomes" id="UP001208690"/>
    </source>
</evidence>
<keyword evidence="1" id="KW-0812">Transmembrane</keyword>
<dbReference type="NCBIfam" id="TIGR02595">
    <property type="entry name" value="PEP_CTERM"/>
    <property type="match status" value="1"/>
</dbReference>
<reference evidence="3 4" key="1">
    <citation type="submission" date="2022-04" db="EMBL/GenBank/DDBJ databases">
        <title>Roseobacter sp. WL0113 is a bacterium isolated from neritic sediment.</title>
        <authorList>
            <person name="Wang L."/>
            <person name="He W."/>
            <person name="Zhang D.-F."/>
        </authorList>
    </citation>
    <scope>NUCLEOTIDE SEQUENCE [LARGE SCALE GENOMIC DNA]</scope>
    <source>
        <strain evidence="3 4">WL0113</strain>
    </source>
</reference>
<name>A0ABT3BEZ7_9RHOB</name>